<protein>
    <submittedName>
        <fullName evidence="4">THO complex subunit 6</fullName>
    </submittedName>
</protein>
<accession>A0A8D8V9U3</accession>
<dbReference type="PROSITE" id="PS50082">
    <property type="entry name" value="WD_REPEATS_2"/>
    <property type="match status" value="1"/>
</dbReference>
<dbReference type="EMBL" id="HBUF01359009">
    <property type="protein sequence ID" value="CAG6719552.1"/>
    <property type="molecule type" value="Transcribed_RNA"/>
</dbReference>
<reference evidence="4" key="1">
    <citation type="submission" date="2021-05" db="EMBL/GenBank/DDBJ databases">
        <authorList>
            <person name="Alioto T."/>
            <person name="Alioto T."/>
            <person name="Gomez Garrido J."/>
        </authorList>
    </citation>
    <scope>NUCLEOTIDE SEQUENCE</scope>
</reference>
<dbReference type="GO" id="GO:0006406">
    <property type="term" value="P:mRNA export from nucleus"/>
    <property type="evidence" value="ECO:0007669"/>
    <property type="project" value="TreeGrafter"/>
</dbReference>
<dbReference type="EMBL" id="HBUF01359008">
    <property type="protein sequence ID" value="CAG6719550.1"/>
    <property type="molecule type" value="Transcribed_RNA"/>
</dbReference>
<evidence type="ECO:0000313" key="4">
    <source>
        <dbReference type="EMBL" id="CAG6719550.1"/>
    </source>
</evidence>
<dbReference type="GO" id="GO:0000347">
    <property type="term" value="C:THO complex"/>
    <property type="evidence" value="ECO:0007669"/>
    <property type="project" value="TreeGrafter"/>
</dbReference>
<proteinExistence type="inferred from homology"/>
<dbReference type="InterPro" id="IPR036322">
    <property type="entry name" value="WD40_repeat_dom_sf"/>
</dbReference>
<evidence type="ECO:0000256" key="2">
    <source>
        <dbReference type="ARBA" id="ARBA00022574"/>
    </source>
</evidence>
<dbReference type="SUPFAM" id="SSF50978">
    <property type="entry name" value="WD40 repeat-like"/>
    <property type="match status" value="1"/>
</dbReference>
<dbReference type="InterPro" id="IPR001680">
    <property type="entry name" value="WD40_rpt"/>
</dbReference>
<dbReference type="InterPro" id="IPR015943">
    <property type="entry name" value="WD40/YVTN_repeat-like_dom_sf"/>
</dbReference>
<evidence type="ECO:0000256" key="1">
    <source>
        <dbReference type="ARBA" id="ARBA00009728"/>
    </source>
</evidence>
<dbReference type="PANTHER" id="PTHR44411:SF1">
    <property type="entry name" value="THO COMPLEX SUBUNIT 6 HOMOLOG"/>
    <property type="match status" value="1"/>
</dbReference>
<dbReference type="PROSITE" id="PS50294">
    <property type="entry name" value="WD_REPEATS_REGION"/>
    <property type="match status" value="1"/>
</dbReference>
<dbReference type="AlphaFoldDB" id="A0A8D8V9U3"/>
<comment type="similarity">
    <text evidence="1">Belongs to the WD repeat THOC6 family.</text>
</comment>
<dbReference type="Gene3D" id="2.130.10.10">
    <property type="entry name" value="YVTN repeat-like/Quinoprotein amine dehydrogenase"/>
    <property type="match status" value="1"/>
</dbReference>
<dbReference type="GO" id="GO:0000346">
    <property type="term" value="C:transcription export complex"/>
    <property type="evidence" value="ECO:0007669"/>
    <property type="project" value="TreeGrafter"/>
</dbReference>
<dbReference type="SMART" id="SM00320">
    <property type="entry name" value="WD40"/>
    <property type="match status" value="3"/>
</dbReference>
<keyword evidence="2 3" id="KW-0853">WD repeat</keyword>
<sequence>MVDKSDYNTTLSQQFSPCGNFLLAGNMDGEIAVFNLQSILNSSSSSSEDNKSKPVYYFNVPQSLQVCSMTGTEQFLIVGTTTEIIGYHWDTITDSKTPKVAWTIKVPAGLDMIERCDINSLLVDESSEGLGVNLYAGCGDNKVHVFCLEDGRWMREFKGHEDYIHSIYMFESKLASCGEDGSVRFWDHRQKEHTACVYPSQHLKLARSHLGKWVGDVSINEDWMLCGGGPKLSLWNLRSLEPMTTFAAVEDSGVHIAKFCDDHLMVGGSSPYFYHLNHAGDVYSQIETASTTIYSVVSQKTPHKLITLAGSSKHIDVCKNYKYKDQVISFY</sequence>
<dbReference type="PANTHER" id="PTHR44411">
    <property type="entry name" value="THO COMPLEX SUBUNIT 6 HOMOLOG"/>
    <property type="match status" value="1"/>
</dbReference>
<name>A0A8D8V9U3_9HEMI</name>
<feature type="repeat" description="WD" evidence="3">
    <location>
        <begin position="157"/>
        <end position="187"/>
    </location>
</feature>
<dbReference type="InterPro" id="IPR042626">
    <property type="entry name" value="THOC6"/>
</dbReference>
<organism evidence="4">
    <name type="scientific">Cacopsylla melanoneura</name>
    <dbReference type="NCBI Taxonomy" id="428564"/>
    <lineage>
        <taxon>Eukaryota</taxon>
        <taxon>Metazoa</taxon>
        <taxon>Ecdysozoa</taxon>
        <taxon>Arthropoda</taxon>
        <taxon>Hexapoda</taxon>
        <taxon>Insecta</taxon>
        <taxon>Pterygota</taxon>
        <taxon>Neoptera</taxon>
        <taxon>Paraneoptera</taxon>
        <taxon>Hemiptera</taxon>
        <taxon>Sternorrhyncha</taxon>
        <taxon>Psylloidea</taxon>
        <taxon>Psyllidae</taxon>
        <taxon>Psyllinae</taxon>
        <taxon>Cacopsylla</taxon>
    </lineage>
</organism>
<dbReference type="Pfam" id="PF00400">
    <property type="entry name" value="WD40"/>
    <property type="match status" value="1"/>
</dbReference>
<dbReference type="EMBL" id="HBUF01359007">
    <property type="protein sequence ID" value="CAG6719547.1"/>
    <property type="molecule type" value="Transcribed_RNA"/>
</dbReference>
<evidence type="ECO:0000256" key="3">
    <source>
        <dbReference type="PROSITE-ProRule" id="PRU00221"/>
    </source>
</evidence>